<keyword evidence="2" id="KW-1185">Reference proteome</keyword>
<dbReference type="EMBL" id="CM055095">
    <property type="protein sequence ID" value="KAJ7558487.1"/>
    <property type="molecule type" value="Genomic_DNA"/>
</dbReference>
<evidence type="ECO:0000313" key="2">
    <source>
        <dbReference type="Proteomes" id="UP001162992"/>
    </source>
</evidence>
<dbReference type="Proteomes" id="UP001162992">
    <property type="component" value="Chromosome 4"/>
</dbReference>
<protein>
    <submittedName>
        <fullName evidence="1">Uncharacterized protein</fullName>
    </submittedName>
</protein>
<proteinExistence type="predicted"/>
<gene>
    <name evidence="1" type="ORF">O6H91_04G042100</name>
</gene>
<name>A0ACC2DWE9_DIPCM</name>
<accession>A0ACC2DWE9</accession>
<comment type="caution">
    <text evidence="1">The sequence shown here is derived from an EMBL/GenBank/DDBJ whole genome shotgun (WGS) entry which is preliminary data.</text>
</comment>
<organism evidence="1 2">
    <name type="scientific">Diphasiastrum complanatum</name>
    <name type="common">Issler's clubmoss</name>
    <name type="synonym">Lycopodium complanatum</name>
    <dbReference type="NCBI Taxonomy" id="34168"/>
    <lineage>
        <taxon>Eukaryota</taxon>
        <taxon>Viridiplantae</taxon>
        <taxon>Streptophyta</taxon>
        <taxon>Embryophyta</taxon>
        <taxon>Tracheophyta</taxon>
        <taxon>Lycopodiopsida</taxon>
        <taxon>Lycopodiales</taxon>
        <taxon>Lycopodiaceae</taxon>
        <taxon>Lycopodioideae</taxon>
        <taxon>Diphasiastrum</taxon>
    </lineage>
</organism>
<evidence type="ECO:0000313" key="1">
    <source>
        <dbReference type="EMBL" id="KAJ7558487.1"/>
    </source>
</evidence>
<sequence length="482" mass="54312">MATISSYHFFKNKNYRVPLALDKMKGERTSSCGSAILYNHSPEGIHFQHFNPDEQDTWVLPSIERKSTGAVDFKLSSDKSSENIKECSNQEIDSCFMRDQLDTVQSKLIHPRGHWRPAEDQKLKELVGLQGPHNWNLIAQALPGRSGKSCRLRWFNQLDPRINREPFTDDEEESLLHAHKFHGNKWSLIARLFPGRTDNAVKNHWHVIRARIYRERSRICGKRKPNVIVRRGLKRSAAENSSSCLCIDKLQRTGNEEINISGSDHFGKFTNSRFLSHCVNPFGDNMLIESTVSAKTVQAYSSLMNAKRRDALVFPNVMQPYFSCDLTGTRANTLSELAKENVQEHLNQGNVYSVAPTAKFCDPGCILEVNGGDLETQSSRVQTTRCSSADPSDCFSTVTLGPLRIDVSSDNSVILLGKGIGHLYPCTDTTSDSHELLDSLERTDSSTMSWSLCTSTDSEQTQDEYQRRSELQFIDFLGVGIP</sequence>
<reference evidence="2" key="1">
    <citation type="journal article" date="2024" name="Proc. Natl. Acad. Sci. U.S.A.">
        <title>Extraordinary preservation of gene collinearity over three hundred million years revealed in homosporous lycophytes.</title>
        <authorList>
            <person name="Li C."/>
            <person name="Wickell D."/>
            <person name="Kuo L.Y."/>
            <person name="Chen X."/>
            <person name="Nie B."/>
            <person name="Liao X."/>
            <person name="Peng D."/>
            <person name="Ji J."/>
            <person name="Jenkins J."/>
            <person name="Williams M."/>
            <person name="Shu S."/>
            <person name="Plott C."/>
            <person name="Barry K."/>
            <person name="Rajasekar S."/>
            <person name="Grimwood J."/>
            <person name="Han X."/>
            <person name="Sun S."/>
            <person name="Hou Z."/>
            <person name="He W."/>
            <person name="Dai G."/>
            <person name="Sun C."/>
            <person name="Schmutz J."/>
            <person name="Leebens-Mack J.H."/>
            <person name="Li F.W."/>
            <person name="Wang L."/>
        </authorList>
    </citation>
    <scope>NUCLEOTIDE SEQUENCE [LARGE SCALE GENOMIC DNA]</scope>
    <source>
        <strain evidence="2">cv. PW_Plant_1</strain>
    </source>
</reference>